<feature type="domain" description="HTH cro/C1-type" evidence="2">
    <location>
        <begin position="356"/>
        <end position="410"/>
    </location>
</feature>
<evidence type="ECO:0000313" key="3">
    <source>
        <dbReference type="EMBL" id="MDV7220433.1"/>
    </source>
</evidence>
<evidence type="ECO:0000259" key="2">
    <source>
        <dbReference type="PROSITE" id="PS50943"/>
    </source>
</evidence>
<feature type="compositionally biased region" description="Basic and acidic residues" evidence="1">
    <location>
        <begin position="440"/>
        <end position="449"/>
    </location>
</feature>
<feature type="region of interest" description="Disordered" evidence="1">
    <location>
        <begin position="239"/>
        <end position="267"/>
    </location>
</feature>
<dbReference type="InterPro" id="IPR010982">
    <property type="entry name" value="Lambda_DNA-bd_dom_sf"/>
</dbReference>
<feature type="compositionally biased region" description="Polar residues" evidence="1">
    <location>
        <begin position="240"/>
        <end position="267"/>
    </location>
</feature>
<reference evidence="3 4" key="1">
    <citation type="submission" date="2023-10" db="EMBL/GenBank/DDBJ databases">
        <title>Characterization of rhizosphere-enriched actinobacteria from wheat plants lab-grown on chernevaya soil.</title>
        <authorList>
            <person name="Tikhonova E.N."/>
            <person name="Konopkin A."/>
            <person name="Kravchenko I.K."/>
        </authorList>
    </citation>
    <scope>NUCLEOTIDE SEQUENCE [LARGE SCALE GENOMIC DNA]</scope>
    <source>
        <strain evidence="3 4">RR29</strain>
    </source>
</reference>
<dbReference type="EMBL" id="JAWMAJ010000129">
    <property type="protein sequence ID" value="MDV7220433.1"/>
    <property type="molecule type" value="Genomic_DNA"/>
</dbReference>
<evidence type="ECO:0000256" key="1">
    <source>
        <dbReference type="SAM" id="MobiDB-lite"/>
    </source>
</evidence>
<name>A0ABU4FKB7_9ACTN</name>
<comment type="caution">
    <text evidence="3">The sequence shown here is derived from an EMBL/GenBank/DDBJ whole genome shotgun (WGS) entry which is preliminary data.</text>
</comment>
<dbReference type="SMART" id="SM00530">
    <property type="entry name" value="HTH_XRE"/>
    <property type="match status" value="2"/>
</dbReference>
<dbReference type="Gene3D" id="1.10.260.40">
    <property type="entry name" value="lambda repressor-like DNA-binding domains"/>
    <property type="match status" value="1"/>
</dbReference>
<proteinExistence type="predicted"/>
<dbReference type="CDD" id="cd00093">
    <property type="entry name" value="HTH_XRE"/>
    <property type="match status" value="1"/>
</dbReference>
<sequence length="449" mass="48979">MGVLMAGRVRGGRPWGPIRAESKEAKDLAEFLRDQVDASGKTLAQLAEQIHVSKSQISVGLAGKVPEPAFVTALIRAAVPEPHLREKRLAHARLLLHAATHPSPASPLPPAASEVELAHLRAQQVETYDRLTRSLEAQNQLHEAAGNSAKLVMVLLTMINRLEQRITDLTGERDQLRAAHVDTDTLHQTQQKLARAQEQEQRAQQELLRTQEKQRQAETLAATVQAQVAQLTDELDRLRNTSTTSADTNGTENTVAPFTPSDGTTTDPVGDDFDQALTRITAVNDHDGQLLQDITHNLQQNPGEDENTVAWWVVTVQDNPPASPDTADNLSTGQIGRPQKEIVLDGSPARLFAYRLRDLRASAGLTLDQLARRTGYGRTTVGAAMRGKGLATRPVTLAIVAACGGDIHRWGGYWMQVRRAMDPDSPYGLDGIVPPPWDSPADRTGRAHT</sequence>
<dbReference type="InterPro" id="IPR001387">
    <property type="entry name" value="Cro/C1-type_HTH"/>
</dbReference>
<dbReference type="SUPFAM" id="SSF47413">
    <property type="entry name" value="lambda repressor-like DNA-binding domains"/>
    <property type="match status" value="1"/>
</dbReference>
<keyword evidence="4" id="KW-1185">Reference proteome</keyword>
<gene>
    <name evidence="3" type="ORF">R5A26_31265</name>
</gene>
<dbReference type="Pfam" id="PF13560">
    <property type="entry name" value="HTH_31"/>
    <property type="match status" value="2"/>
</dbReference>
<accession>A0ABU4FKB7</accession>
<dbReference type="PROSITE" id="PS50943">
    <property type="entry name" value="HTH_CROC1"/>
    <property type="match status" value="1"/>
</dbReference>
<dbReference type="Proteomes" id="UP001187346">
    <property type="component" value="Unassembled WGS sequence"/>
</dbReference>
<evidence type="ECO:0000313" key="4">
    <source>
        <dbReference type="Proteomes" id="UP001187346"/>
    </source>
</evidence>
<feature type="region of interest" description="Disordered" evidence="1">
    <location>
        <begin position="430"/>
        <end position="449"/>
    </location>
</feature>
<organism evidence="3 4">
    <name type="scientific">Streptomyces prunicolor</name>
    <dbReference type="NCBI Taxonomy" id="67348"/>
    <lineage>
        <taxon>Bacteria</taxon>
        <taxon>Bacillati</taxon>
        <taxon>Actinomycetota</taxon>
        <taxon>Actinomycetes</taxon>
        <taxon>Kitasatosporales</taxon>
        <taxon>Streptomycetaceae</taxon>
        <taxon>Streptomyces</taxon>
    </lineage>
</organism>
<protein>
    <submittedName>
        <fullName evidence="3">Helix-turn-helix transcriptional regulator</fullName>
    </submittedName>
</protein>
<dbReference type="RefSeq" id="WP_317774027.1">
    <property type="nucleotide sequence ID" value="NZ_JAWMAJ010000129.1"/>
</dbReference>